<dbReference type="Gene3D" id="1.10.357.10">
    <property type="entry name" value="Tetracycline Repressor, domain 2"/>
    <property type="match status" value="1"/>
</dbReference>
<feature type="region of interest" description="Disordered" evidence="5">
    <location>
        <begin position="1"/>
        <end position="20"/>
    </location>
</feature>
<dbReference type="InterPro" id="IPR009057">
    <property type="entry name" value="Homeodomain-like_sf"/>
</dbReference>
<evidence type="ECO:0000256" key="3">
    <source>
        <dbReference type="ARBA" id="ARBA00023163"/>
    </source>
</evidence>
<proteinExistence type="predicted"/>
<dbReference type="SUPFAM" id="SSF46689">
    <property type="entry name" value="Homeodomain-like"/>
    <property type="match status" value="1"/>
</dbReference>
<accession>A0A2S5TI98</accession>
<dbReference type="GO" id="GO:0000976">
    <property type="term" value="F:transcription cis-regulatory region binding"/>
    <property type="evidence" value="ECO:0007669"/>
    <property type="project" value="TreeGrafter"/>
</dbReference>
<dbReference type="InterPro" id="IPR001647">
    <property type="entry name" value="HTH_TetR"/>
</dbReference>
<evidence type="ECO:0000256" key="1">
    <source>
        <dbReference type="ARBA" id="ARBA00023015"/>
    </source>
</evidence>
<evidence type="ECO:0000313" key="8">
    <source>
        <dbReference type="Proteomes" id="UP000238220"/>
    </source>
</evidence>
<dbReference type="OrthoDB" id="325065at2"/>
<dbReference type="Pfam" id="PF00440">
    <property type="entry name" value="TetR_N"/>
    <property type="match status" value="1"/>
</dbReference>
<evidence type="ECO:0000313" key="7">
    <source>
        <dbReference type="EMBL" id="PPE74677.1"/>
    </source>
</evidence>
<dbReference type="Pfam" id="PF17918">
    <property type="entry name" value="TetR_C_15"/>
    <property type="match status" value="1"/>
</dbReference>
<dbReference type="PANTHER" id="PTHR30055:SF234">
    <property type="entry name" value="HTH-TYPE TRANSCRIPTIONAL REGULATOR BETI"/>
    <property type="match status" value="1"/>
</dbReference>
<evidence type="ECO:0000256" key="2">
    <source>
        <dbReference type="ARBA" id="ARBA00023125"/>
    </source>
</evidence>
<keyword evidence="3" id="KW-0804">Transcription</keyword>
<dbReference type="EMBL" id="PSNW01000003">
    <property type="protein sequence ID" value="PPE74677.1"/>
    <property type="molecule type" value="Genomic_DNA"/>
</dbReference>
<dbReference type="PROSITE" id="PS50977">
    <property type="entry name" value="HTH_TETR_2"/>
    <property type="match status" value="1"/>
</dbReference>
<evidence type="ECO:0000256" key="5">
    <source>
        <dbReference type="SAM" id="MobiDB-lite"/>
    </source>
</evidence>
<gene>
    <name evidence="7" type="ORF">C3942_07920</name>
</gene>
<dbReference type="PANTHER" id="PTHR30055">
    <property type="entry name" value="HTH-TYPE TRANSCRIPTIONAL REGULATOR RUTR"/>
    <property type="match status" value="1"/>
</dbReference>
<dbReference type="Proteomes" id="UP000238220">
    <property type="component" value="Unassembled WGS sequence"/>
</dbReference>
<organism evidence="7 8">
    <name type="scientific">Solimonas fluminis</name>
    <dbReference type="NCBI Taxonomy" id="2086571"/>
    <lineage>
        <taxon>Bacteria</taxon>
        <taxon>Pseudomonadati</taxon>
        <taxon>Pseudomonadota</taxon>
        <taxon>Gammaproteobacteria</taxon>
        <taxon>Nevskiales</taxon>
        <taxon>Nevskiaceae</taxon>
        <taxon>Solimonas</taxon>
    </lineage>
</organism>
<dbReference type="InterPro" id="IPR050109">
    <property type="entry name" value="HTH-type_TetR-like_transc_reg"/>
</dbReference>
<name>A0A2S5TI98_9GAMM</name>
<feature type="DNA-binding region" description="H-T-H motif" evidence="4">
    <location>
        <begin position="48"/>
        <end position="67"/>
    </location>
</feature>
<keyword evidence="8" id="KW-1185">Reference proteome</keyword>
<keyword evidence="1" id="KW-0805">Transcription regulation</keyword>
<protein>
    <recommendedName>
        <fullName evidence="6">HTH tetR-type domain-containing protein</fullName>
    </recommendedName>
</protein>
<dbReference type="InterPro" id="IPR041669">
    <property type="entry name" value="TetR_C_15"/>
</dbReference>
<dbReference type="AlphaFoldDB" id="A0A2S5TI98"/>
<comment type="caution">
    <text evidence="7">The sequence shown here is derived from an EMBL/GenBank/DDBJ whole genome shotgun (WGS) entry which is preliminary data.</text>
</comment>
<sequence>MVNEAVKPPHNPAFVARKPQQQRAKDRVDLVLAAAEELLLEAGLSGFSIPTLAERLEFPRATIYKFFPTPYALLNELAERQLAALEEHLAAYAESIAQASDWQEMVTRMIHAAADYYSRHPAAQVVLLTGPISDASFRALEYTIARLGTLTRTLFAQRGIAVPEDSPDIAALAVEFGTASFRMSYFLHGRMTPEYTQAGADVMLAFLAKRLGLALR</sequence>
<feature type="domain" description="HTH tetR-type" evidence="6">
    <location>
        <begin position="25"/>
        <end position="85"/>
    </location>
</feature>
<reference evidence="7 8" key="1">
    <citation type="submission" date="2018-02" db="EMBL/GenBank/DDBJ databases">
        <title>Genome sequencing of Solimonas sp. HR-BB.</title>
        <authorList>
            <person name="Lee Y."/>
            <person name="Jeon C.O."/>
        </authorList>
    </citation>
    <scope>NUCLEOTIDE SEQUENCE [LARGE SCALE GENOMIC DNA]</scope>
    <source>
        <strain evidence="7 8">HR-BB</strain>
    </source>
</reference>
<evidence type="ECO:0000259" key="6">
    <source>
        <dbReference type="PROSITE" id="PS50977"/>
    </source>
</evidence>
<dbReference type="GO" id="GO:0003700">
    <property type="term" value="F:DNA-binding transcription factor activity"/>
    <property type="evidence" value="ECO:0007669"/>
    <property type="project" value="TreeGrafter"/>
</dbReference>
<evidence type="ECO:0000256" key="4">
    <source>
        <dbReference type="PROSITE-ProRule" id="PRU00335"/>
    </source>
</evidence>
<keyword evidence="2 4" id="KW-0238">DNA-binding</keyword>